<evidence type="ECO:0000313" key="2">
    <source>
        <dbReference type="Proteomes" id="UP001248819"/>
    </source>
</evidence>
<dbReference type="EMBL" id="JAVRHP010000049">
    <property type="protein sequence ID" value="MDT0650585.1"/>
    <property type="molecule type" value="Genomic_DNA"/>
</dbReference>
<organism evidence="1 2">
    <name type="scientific">Autumnicola edwardsiae</name>
    <dbReference type="NCBI Taxonomy" id="3075594"/>
    <lineage>
        <taxon>Bacteria</taxon>
        <taxon>Pseudomonadati</taxon>
        <taxon>Bacteroidota</taxon>
        <taxon>Flavobacteriia</taxon>
        <taxon>Flavobacteriales</taxon>
        <taxon>Flavobacteriaceae</taxon>
        <taxon>Autumnicola</taxon>
    </lineage>
</organism>
<sequence length="103" mass="12009">MKSVPSNLKLKYLYRDDGNYKIFGSIVLRNATGISPAEAANLLQEKLIDREYFYPSDAQIPLFEEHNICGNEFTGWYEFDEFSFTEEKPSNNRTLGKFLRDLK</sequence>
<protein>
    <submittedName>
        <fullName evidence="1">Uncharacterized protein</fullName>
    </submittedName>
</protein>
<gene>
    <name evidence="1" type="ORF">RM529_10535</name>
</gene>
<dbReference type="RefSeq" id="WP_311484754.1">
    <property type="nucleotide sequence ID" value="NZ_JAVRHP010000049.1"/>
</dbReference>
<evidence type="ECO:0000313" key="1">
    <source>
        <dbReference type="EMBL" id="MDT0650585.1"/>
    </source>
</evidence>
<proteinExistence type="predicted"/>
<reference evidence="1 2" key="1">
    <citation type="submission" date="2023-09" db="EMBL/GenBank/DDBJ databases">
        <authorList>
            <person name="Rey-Velasco X."/>
        </authorList>
    </citation>
    <scope>NUCLEOTIDE SEQUENCE [LARGE SCALE GENOMIC DNA]</scope>
    <source>
        <strain evidence="1 2">F297</strain>
    </source>
</reference>
<keyword evidence="2" id="KW-1185">Reference proteome</keyword>
<comment type="caution">
    <text evidence="1">The sequence shown here is derived from an EMBL/GenBank/DDBJ whole genome shotgun (WGS) entry which is preliminary data.</text>
</comment>
<dbReference type="Proteomes" id="UP001248819">
    <property type="component" value="Unassembled WGS sequence"/>
</dbReference>
<name>A0ABU3CW45_9FLAO</name>
<accession>A0ABU3CW45</accession>